<evidence type="ECO:0000259" key="1">
    <source>
        <dbReference type="Pfam" id="PF13788"/>
    </source>
</evidence>
<dbReference type="RefSeq" id="WP_038698459.1">
    <property type="nucleotide sequence ID" value="NZ_CP009286.1"/>
</dbReference>
<proteinExistence type="predicted"/>
<name>A0A089LZ94_9BACL</name>
<dbReference type="AlphaFoldDB" id="A0A089LZ94"/>
<keyword evidence="3" id="KW-1185">Reference proteome</keyword>
<sequence>MNITTINRNGIDIAAVSSDDLLITDVQSALDLMATVRYEAGTSRIVVKKSAISEDFFDLKTRLAGEILQKFINYETKLAIYGDFSGYSSKSLKDFIYESNNGKDIFFVNDEEQAVEKLSKV</sequence>
<dbReference type="STRING" id="169760.PSTEL_22200"/>
<reference evidence="2 3" key="1">
    <citation type="submission" date="2014-08" db="EMBL/GenBank/DDBJ databases">
        <title>Comparative genomics of the Paenibacillus odorifer group.</title>
        <authorList>
            <person name="den Bakker H.C."/>
            <person name="Tsai Y.-C."/>
            <person name="Martin N."/>
            <person name="Korlach J."/>
            <person name="Wiedmann M."/>
        </authorList>
    </citation>
    <scope>NUCLEOTIDE SEQUENCE [LARGE SCALE GENOMIC DNA]</scope>
    <source>
        <strain evidence="2 3">DSM 14472</strain>
    </source>
</reference>
<protein>
    <submittedName>
        <fullName evidence="2">Cytoplasmic protein</fullName>
    </submittedName>
</protein>
<dbReference type="EMBL" id="CP009286">
    <property type="protein sequence ID" value="AIQ65420.1"/>
    <property type="molecule type" value="Genomic_DNA"/>
</dbReference>
<dbReference type="OrthoDB" id="8595425at2"/>
<dbReference type="InterPro" id="IPR025438">
    <property type="entry name" value="DUF4180"/>
</dbReference>
<gene>
    <name evidence="2" type="ORF">PSTEL_22200</name>
</gene>
<evidence type="ECO:0000313" key="3">
    <source>
        <dbReference type="Proteomes" id="UP000029507"/>
    </source>
</evidence>
<dbReference type="Pfam" id="PF13788">
    <property type="entry name" value="DUF4180"/>
    <property type="match status" value="1"/>
</dbReference>
<dbReference type="HOGENOM" id="CLU_151995_1_0_9"/>
<dbReference type="KEGG" id="pste:PSTEL_22200"/>
<evidence type="ECO:0000313" key="2">
    <source>
        <dbReference type="EMBL" id="AIQ65420.1"/>
    </source>
</evidence>
<dbReference type="Proteomes" id="UP000029507">
    <property type="component" value="Chromosome"/>
</dbReference>
<feature type="domain" description="DUF4180" evidence="1">
    <location>
        <begin position="9"/>
        <end position="118"/>
    </location>
</feature>
<accession>A0A089LZ94</accession>
<organism evidence="2 3">
    <name type="scientific">Paenibacillus stellifer</name>
    <dbReference type="NCBI Taxonomy" id="169760"/>
    <lineage>
        <taxon>Bacteria</taxon>
        <taxon>Bacillati</taxon>
        <taxon>Bacillota</taxon>
        <taxon>Bacilli</taxon>
        <taxon>Bacillales</taxon>
        <taxon>Paenibacillaceae</taxon>
        <taxon>Paenibacillus</taxon>
    </lineage>
</organism>